<dbReference type="EMBL" id="NWVD01000002">
    <property type="protein sequence ID" value="PCG09813.1"/>
    <property type="molecule type" value="Genomic_DNA"/>
</dbReference>
<dbReference type="PROSITE" id="PS50405">
    <property type="entry name" value="GST_CTER"/>
    <property type="match status" value="1"/>
</dbReference>
<dbReference type="InterPro" id="IPR004045">
    <property type="entry name" value="Glutathione_S-Trfase_N"/>
</dbReference>
<dbReference type="SUPFAM" id="SSF47616">
    <property type="entry name" value="GST C-terminal domain-like"/>
    <property type="match status" value="1"/>
</dbReference>
<dbReference type="SFLD" id="SFLDG00358">
    <property type="entry name" value="Main_(cytGST)"/>
    <property type="match status" value="1"/>
</dbReference>
<dbReference type="InterPro" id="IPR036249">
    <property type="entry name" value="Thioredoxin-like_sf"/>
</dbReference>
<evidence type="ECO:0000259" key="2">
    <source>
        <dbReference type="PROSITE" id="PS50404"/>
    </source>
</evidence>
<dbReference type="Gene3D" id="1.20.1050.10">
    <property type="match status" value="1"/>
</dbReference>
<dbReference type="SFLD" id="SFLDG01151">
    <property type="entry name" value="Main.2:_Nu-like"/>
    <property type="match status" value="1"/>
</dbReference>
<evidence type="ECO:0000256" key="1">
    <source>
        <dbReference type="RuleBase" id="RU003494"/>
    </source>
</evidence>
<name>A0A2A4I0N4_9SPHN</name>
<organism evidence="4 5">
    <name type="scientific">Sphingomonas ginsenosidimutans</name>
    <dbReference type="NCBI Taxonomy" id="862134"/>
    <lineage>
        <taxon>Bacteria</taxon>
        <taxon>Pseudomonadati</taxon>
        <taxon>Pseudomonadota</taxon>
        <taxon>Alphaproteobacteria</taxon>
        <taxon>Sphingomonadales</taxon>
        <taxon>Sphingomonadaceae</taxon>
        <taxon>Sphingomonas</taxon>
    </lineage>
</organism>
<reference evidence="4 5" key="1">
    <citation type="submission" date="2017-09" db="EMBL/GenBank/DDBJ databases">
        <title>Sphingomonas ginsenosidimutans KACC 14949, whole genome shotgun sequence.</title>
        <authorList>
            <person name="Feng G."/>
            <person name="Zhu H."/>
        </authorList>
    </citation>
    <scope>NUCLEOTIDE SEQUENCE [LARGE SCALE GENOMIC DNA]</scope>
    <source>
        <strain evidence="4 5">KACC 14949</strain>
    </source>
</reference>
<dbReference type="SFLD" id="SFLDS00019">
    <property type="entry name" value="Glutathione_Transferase_(cytos"/>
    <property type="match status" value="1"/>
</dbReference>
<dbReference type="RefSeq" id="WP_096611545.1">
    <property type="nucleotide sequence ID" value="NZ_NWVD01000002.1"/>
</dbReference>
<evidence type="ECO:0000259" key="3">
    <source>
        <dbReference type="PROSITE" id="PS50405"/>
    </source>
</evidence>
<dbReference type="PROSITE" id="PS50404">
    <property type="entry name" value="GST_NTER"/>
    <property type="match status" value="1"/>
</dbReference>
<dbReference type="AlphaFoldDB" id="A0A2A4I0N4"/>
<keyword evidence="4" id="KW-0808">Transferase</keyword>
<gene>
    <name evidence="4" type="ORF">COA17_08205</name>
</gene>
<dbReference type="SUPFAM" id="SSF52833">
    <property type="entry name" value="Thioredoxin-like"/>
    <property type="match status" value="1"/>
</dbReference>
<dbReference type="Pfam" id="PF02798">
    <property type="entry name" value="GST_N"/>
    <property type="match status" value="1"/>
</dbReference>
<proteinExistence type="inferred from homology"/>
<feature type="domain" description="GST N-terminal" evidence="2">
    <location>
        <begin position="1"/>
        <end position="86"/>
    </location>
</feature>
<dbReference type="PANTHER" id="PTHR44051:SF8">
    <property type="entry name" value="GLUTATHIONE S-TRANSFERASE GSTA"/>
    <property type="match status" value="1"/>
</dbReference>
<dbReference type="SFLD" id="SFLDG01150">
    <property type="entry name" value="Main.1:_Beta-like"/>
    <property type="match status" value="1"/>
</dbReference>
<dbReference type="Proteomes" id="UP000218784">
    <property type="component" value="Unassembled WGS sequence"/>
</dbReference>
<evidence type="ECO:0000313" key="4">
    <source>
        <dbReference type="EMBL" id="PCG09813.1"/>
    </source>
</evidence>
<dbReference type="PANTHER" id="PTHR44051">
    <property type="entry name" value="GLUTATHIONE S-TRANSFERASE-RELATED"/>
    <property type="match status" value="1"/>
</dbReference>
<evidence type="ECO:0000313" key="5">
    <source>
        <dbReference type="Proteomes" id="UP000218784"/>
    </source>
</evidence>
<protein>
    <submittedName>
        <fullName evidence="4">Glutathione S-transferase</fullName>
    </submittedName>
</protein>
<dbReference type="InterPro" id="IPR040079">
    <property type="entry name" value="Glutathione_S-Trfase"/>
</dbReference>
<dbReference type="CDD" id="cd03048">
    <property type="entry name" value="GST_N_Ure2p_like"/>
    <property type="match status" value="1"/>
</dbReference>
<dbReference type="Pfam" id="PF00043">
    <property type="entry name" value="GST_C"/>
    <property type="match status" value="1"/>
</dbReference>
<dbReference type="GO" id="GO:0016740">
    <property type="term" value="F:transferase activity"/>
    <property type="evidence" value="ECO:0007669"/>
    <property type="project" value="UniProtKB-KW"/>
</dbReference>
<dbReference type="InterPro" id="IPR036282">
    <property type="entry name" value="Glutathione-S-Trfase_C_sf"/>
</dbReference>
<keyword evidence="5" id="KW-1185">Reference proteome</keyword>
<dbReference type="Gene3D" id="3.40.30.10">
    <property type="entry name" value="Glutaredoxin"/>
    <property type="match status" value="1"/>
</dbReference>
<comment type="similarity">
    <text evidence="1">Belongs to the GST superfamily.</text>
</comment>
<sequence>MIELYAFATPNSVKVPVLLEELGAPYEFHQVNVRAGEQKTPEHLARNPNGKVPVIVDRDGPGGEPLTVVESGAIMVYLAEKFGRFIPADPVARVRCFEWLMFQAAGLGPMFGQSGYFLKLAPEKVPAAIDRFHAEAKRNMRVLDGRLAEAEWLAGDEYSIADMATFGWIWRRAFAEVDFSEAPNVERWFGAMEARPAIGRAIAAIGG</sequence>
<comment type="caution">
    <text evidence="4">The sequence shown here is derived from an EMBL/GenBank/DDBJ whole genome shotgun (WGS) entry which is preliminary data.</text>
</comment>
<accession>A0A2A4I0N4</accession>
<feature type="domain" description="GST C-terminal" evidence="3">
    <location>
        <begin position="89"/>
        <end position="207"/>
    </location>
</feature>
<dbReference type="InterPro" id="IPR010987">
    <property type="entry name" value="Glutathione-S-Trfase_C-like"/>
</dbReference>
<dbReference type="InterPro" id="IPR004046">
    <property type="entry name" value="GST_C"/>
</dbReference>